<feature type="region of interest" description="Disordered" evidence="1">
    <location>
        <begin position="569"/>
        <end position="652"/>
    </location>
</feature>
<feature type="region of interest" description="Disordered" evidence="1">
    <location>
        <begin position="1"/>
        <end position="183"/>
    </location>
</feature>
<dbReference type="EMBL" id="FJOG01000011">
    <property type="protein sequence ID" value="CZR58033.1"/>
    <property type="molecule type" value="Genomic_DNA"/>
</dbReference>
<feature type="compositionally biased region" description="Acidic residues" evidence="1">
    <location>
        <begin position="508"/>
        <end position="518"/>
    </location>
</feature>
<accession>A0A1L7WZ27</accession>
<feature type="compositionally biased region" description="Polar residues" evidence="1">
    <location>
        <begin position="723"/>
        <end position="738"/>
    </location>
</feature>
<feature type="compositionally biased region" description="Pro residues" evidence="1">
    <location>
        <begin position="45"/>
        <end position="58"/>
    </location>
</feature>
<feature type="compositionally biased region" description="Polar residues" evidence="1">
    <location>
        <begin position="277"/>
        <end position="291"/>
    </location>
</feature>
<name>A0A1L7WZ27_9HELO</name>
<reference evidence="2 3" key="1">
    <citation type="submission" date="2016-03" db="EMBL/GenBank/DDBJ databases">
        <authorList>
            <person name="Ploux O."/>
        </authorList>
    </citation>
    <scope>NUCLEOTIDE SEQUENCE [LARGE SCALE GENOMIC DNA]</scope>
    <source>
        <strain evidence="2 3">UAMH 11012</strain>
    </source>
</reference>
<feature type="region of interest" description="Disordered" evidence="1">
    <location>
        <begin position="231"/>
        <end position="426"/>
    </location>
</feature>
<evidence type="ECO:0000313" key="2">
    <source>
        <dbReference type="EMBL" id="CZR58033.1"/>
    </source>
</evidence>
<feature type="region of interest" description="Disordered" evidence="1">
    <location>
        <begin position="763"/>
        <end position="806"/>
    </location>
</feature>
<feature type="region of interest" description="Disordered" evidence="1">
    <location>
        <begin position="941"/>
        <end position="1103"/>
    </location>
</feature>
<dbReference type="Proteomes" id="UP000184330">
    <property type="component" value="Unassembled WGS sequence"/>
</dbReference>
<feature type="compositionally biased region" description="Pro residues" evidence="1">
    <location>
        <begin position="360"/>
        <end position="371"/>
    </location>
</feature>
<keyword evidence="3" id="KW-1185">Reference proteome</keyword>
<dbReference type="OrthoDB" id="5408302at2759"/>
<dbReference type="AlphaFoldDB" id="A0A1L7WZ27"/>
<protein>
    <submittedName>
        <fullName evidence="2">Uncharacterized protein</fullName>
    </submittedName>
</protein>
<feature type="region of interest" description="Disordered" evidence="1">
    <location>
        <begin position="447"/>
        <end position="479"/>
    </location>
</feature>
<feature type="region of interest" description="Disordered" evidence="1">
    <location>
        <begin position="674"/>
        <end position="738"/>
    </location>
</feature>
<evidence type="ECO:0000256" key="1">
    <source>
        <dbReference type="SAM" id="MobiDB-lite"/>
    </source>
</evidence>
<feature type="compositionally biased region" description="Low complexity" evidence="1">
    <location>
        <begin position="1040"/>
        <end position="1069"/>
    </location>
</feature>
<feature type="compositionally biased region" description="Acidic residues" evidence="1">
    <location>
        <begin position="453"/>
        <end position="477"/>
    </location>
</feature>
<feature type="compositionally biased region" description="Polar residues" evidence="1">
    <location>
        <begin position="944"/>
        <end position="955"/>
    </location>
</feature>
<organism evidence="2 3">
    <name type="scientific">Phialocephala subalpina</name>
    <dbReference type="NCBI Taxonomy" id="576137"/>
    <lineage>
        <taxon>Eukaryota</taxon>
        <taxon>Fungi</taxon>
        <taxon>Dikarya</taxon>
        <taxon>Ascomycota</taxon>
        <taxon>Pezizomycotina</taxon>
        <taxon>Leotiomycetes</taxon>
        <taxon>Helotiales</taxon>
        <taxon>Mollisiaceae</taxon>
        <taxon>Phialocephala</taxon>
        <taxon>Phialocephala fortinii species complex</taxon>
    </lineage>
</organism>
<feature type="compositionally biased region" description="Polar residues" evidence="1">
    <location>
        <begin position="1018"/>
        <end position="1033"/>
    </location>
</feature>
<evidence type="ECO:0000313" key="3">
    <source>
        <dbReference type="Proteomes" id="UP000184330"/>
    </source>
</evidence>
<feature type="compositionally biased region" description="Polar residues" evidence="1">
    <location>
        <begin position="14"/>
        <end position="28"/>
    </location>
</feature>
<feature type="compositionally biased region" description="Polar residues" evidence="1">
    <location>
        <begin position="532"/>
        <end position="549"/>
    </location>
</feature>
<feature type="compositionally biased region" description="Polar residues" evidence="1">
    <location>
        <begin position="119"/>
        <end position="128"/>
    </location>
</feature>
<feature type="compositionally biased region" description="Basic and acidic residues" evidence="1">
    <location>
        <begin position="72"/>
        <end position="94"/>
    </location>
</feature>
<feature type="compositionally biased region" description="Basic and acidic residues" evidence="1">
    <location>
        <begin position="31"/>
        <end position="40"/>
    </location>
</feature>
<feature type="compositionally biased region" description="Polar residues" evidence="1">
    <location>
        <begin position="967"/>
        <end position="982"/>
    </location>
</feature>
<proteinExistence type="predicted"/>
<sequence length="1133" mass="123081">MFGKLRPGYHKRTPSNPTSPAEQSQPFEATQHFDHGHPPRQDALPPAPTRLPPPPLPPIARVSSADSNEGSGRFERDPRAQNGDFYKENTRPRDVYAFSNHQRMPYAGTQRPESAGNAAPSNYTSQPKGTFEVTSRPRPPDASQSYADAQNRPVHGRRPHGARLPSPPPAPVASTFEPVQQRSRLNLLNPMSLLARRRTSQAVAQLAPESLVTHRGSNYSEKTFDPRIRGTVVHDFSAPRPRRNMSYNDVREEPPTNYAPKQFQRSPMADLHPGDDSATSPWSGGSHTPAFTENFEEEQYPAAGPHVRKASDLTDLPLPQPPYARGAQPVPDPHSSAKNNDSAEKQIQHIQRISAQKPIPDVPDVPPPVPPKNEGQPEPRRISIDPGATPPKPALSKKGRPRGVSEVSAKDGIPKHMKSTSSRFSFDMIGAAEQERLLEDRHRQKALERKAEADEDRLEEEFENDFDYDGMMDDDGLEERIPGVNADLEDEDDIYADLEEPIPGVNADFEEEDEDPDPYDVPQDDANLGGFTFQQSTLATPMSPSSPGMVSTPRDMNGEVIGFAMTRNSPHMHQGMQESQSSTSPVSPELKSSMNPPFQGLGLRGMEIPPFKPKMQATPEVDEFPRPATLDDDDLYFDDGIITGPADDEDNVEFDESVFDNVDTDEYGRPLQAFSTLPTLYKPPTVGPDKPLSPIKKDTSAEPAGPESAVSPGTFSGGLAPQPSVSEKQTSMSLPQSHGLTQDSLAAYQSALAQAAFTAAANGKFRRDSIPPPTPSEQEDTQPGLVPDSSHTSHYEPFSPSYELEDDFDYDDVLEDDPIIAAANAEALANDCDGFYGQEFGFYSAPAAAEAEYANGGYFGPRGHEGILRSQSGRVASREPNLTPITERSEYSNRNSFMSLLGPSSIASPGLAQLTSMLRSPADYDGEMSLDALLKLRSKAWGGSQASLHSSNGGSPRSAGGAEESSPVGQLNPWQHPSTSAQGHRRKNSTFSLVSEEASATGTPGNVHSEAGSPPGSPTLTQSFGNLDAGNTNHNREAGSSISNSLSSPNSNSITSPNNSINSPNRDNSLSPKEEPKERGVRKHRYTGSAESISYLKEDDPVTGERWILERRRTAESGEVELLGREVVSGGRI</sequence>
<feature type="compositionally biased region" description="Polar residues" evidence="1">
    <location>
        <begin position="569"/>
        <end position="596"/>
    </location>
</feature>
<feature type="compositionally biased region" description="Polar residues" evidence="1">
    <location>
        <begin position="989"/>
        <end position="1006"/>
    </location>
</feature>
<dbReference type="STRING" id="576137.A0A1L7WZ27"/>
<feature type="region of interest" description="Disordered" evidence="1">
    <location>
        <begin position="507"/>
        <end position="556"/>
    </location>
</feature>
<gene>
    <name evidence="2" type="ORF">PAC_07923</name>
</gene>